<dbReference type="PANTHER" id="PTHR43329">
    <property type="entry name" value="EPOXIDE HYDROLASE"/>
    <property type="match status" value="1"/>
</dbReference>
<proteinExistence type="inferred from homology"/>
<dbReference type="FunCoup" id="V4RY90">
    <property type="interactions" value="465"/>
</dbReference>
<feature type="domain" description="AB hydrolase-1" evidence="8">
    <location>
        <begin position="25"/>
        <end position="300"/>
    </location>
</feature>
<dbReference type="OrthoDB" id="7130006at2759"/>
<gene>
    <name evidence="9" type="ORF">CICLE_v10005451mg</name>
</gene>
<reference evidence="9 10" key="1">
    <citation type="submission" date="2013-10" db="EMBL/GenBank/DDBJ databases">
        <authorList>
            <consortium name="International Citrus Genome Consortium"/>
            <person name="Jenkins J."/>
            <person name="Schmutz J."/>
            <person name="Prochnik S."/>
            <person name="Rokhsar D."/>
            <person name="Gmitter F."/>
            <person name="Ollitrault P."/>
            <person name="Machado M."/>
            <person name="Talon M."/>
            <person name="Wincker P."/>
            <person name="Jaillon O."/>
            <person name="Morgante M."/>
        </authorList>
    </citation>
    <scope>NUCLEOTIDE SEQUENCE</scope>
    <source>
        <strain evidence="10">cv. Clemenules</strain>
    </source>
</reference>
<comment type="similarity">
    <text evidence="4">Belongs to the AB hydrolase superfamily. Epoxide hydrolase family.</text>
</comment>
<dbReference type="Pfam" id="PF00561">
    <property type="entry name" value="Abhydrolase_1"/>
    <property type="match status" value="1"/>
</dbReference>
<dbReference type="SUPFAM" id="SSF53474">
    <property type="entry name" value="alpha/beta-Hydrolases"/>
    <property type="match status" value="1"/>
</dbReference>
<evidence type="ECO:0000256" key="5">
    <source>
        <dbReference type="ARBA" id="ARBA00051067"/>
    </source>
</evidence>
<dbReference type="STRING" id="85681.V4RY90"/>
<dbReference type="FunFam" id="3.40.50.1820:FF:000161">
    <property type="entry name" value="Epoxide hydrolase"/>
    <property type="match status" value="1"/>
</dbReference>
<dbReference type="Proteomes" id="UP000030687">
    <property type="component" value="Unassembled WGS sequence"/>
</dbReference>
<dbReference type="Gene3D" id="3.40.50.1820">
    <property type="entry name" value="alpha/beta hydrolase"/>
    <property type="match status" value="1"/>
</dbReference>
<dbReference type="KEGG" id="cic:CICLE_v10005451mg"/>
<accession>V4RY90</accession>
<evidence type="ECO:0000313" key="9">
    <source>
        <dbReference type="EMBL" id="ESR32757.1"/>
    </source>
</evidence>
<evidence type="ECO:0000256" key="3">
    <source>
        <dbReference type="ARBA" id="ARBA00022801"/>
    </source>
</evidence>
<dbReference type="InterPro" id="IPR000073">
    <property type="entry name" value="AB_hydrolase_1"/>
</dbReference>
<comment type="pathway">
    <text evidence="1">Secondary metabolite biosynthesis; terpenoid biosynthesis.</text>
</comment>
<evidence type="ECO:0000313" key="10">
    <source>
        <dbReference type="Proteomes" id="UP000030687"/>
    </source>
</evidence>
<dbReference type="PRINTS" id="PR00111">
    <property type="entry name" value="ABHYDROLASE"/>
</dbReference>
<dbReference type="EC" id="3.3.2.10" evidence="2"/>
<keyword evidence="10" id="KW-1185">Reference proteome</keyword>
<comment type="catalytic activity">
    <reaction evidence="7">
        <text>(24S)-24,25-epoxycucurbitadienol + H2O = (24R)-24,25-dihydroxycucurbitadienol</text>
        <dbReference type="Rhea" id="RHEA:81855"/>
        <dbReference type="ChEBI" id="CHEBI:15377"/>
        <dbReference type="ChEBI" id="CHEBI:229949"/>
        <dbReference type="ChEBI" id="CHEBI:229950"/>
    </reaction>
    <physiologicalReaction direction="left-to-right" evidence="7">
        <dbReference type="Rhea" id="RHEA:81856"/>
    </physiologicalReaction>
</comment>
<comment type="function">
    <text evidence="6">Epoxide hydrolase involved in the biosynthesis of cucurbitacin and mogroside tetracyclic triterpene natural products (e.g. siamenoside I and mogrosides IV, V and VI). Cucurbitacins have cytotoxic properties and exhibit deterrent taste as a defense barrier against herbivores. Mogrosides are nonsugar highly oxygenated compounds used as high-intensity zero-calorie sweeteners; they also possess pharmacological properties such as regulating immunity, lowering blood sugar and lipid levels, protecting the liver, and acting as antioxidants and antitumor agents. Catalyzes the hydrolysis of aromatic epoxide-containing substrates, such as the conversion of 24,25-epoxycucurbitadienol to 24,25-dihydroxycucurbitadienol.</text>
</comment>
<evidence type="ECO:0000256" key="6">
    <source>
        <dbReference type="ARBA" id="ARBA00058358"/>
    </source>
</evidence>
<comment type="catalytic activity">
    <reaction evidence="5">
        <text>an epoxide + H2O = an ethanediol</text>
        <dbReference type="Rhea" id="RHEA:19037"/>
        <dbReference type="ChEBI" id="CHEBI:15377"/>
        <dbReference type="ChEBI" id="CHEBI:32955"/>
        <dbReference type="ChEBI" id="CHEBI:140594"/>
        <dbReference type="EC" id="3.3.2.10"/>
    </reaction>
    <physiologicalReaction direction="left-to-right" evidence="5">
        <dbReference type="Rhea" id="RHEA:19038"/>
    </physiologicalReaction>
</comment>
<evidence type="ECO:0000256" key="1">
    <source>
        <dbReference type="ARBA" id="ARBA00004721"/>
    </source>
</evidence>
<sequence>MDGIQHRIVKVNGINMHIAEKGQGPVILFLHGFPELWYSWRHQITALASLGYRAVAPDLRGFGDTDAPPEVTSYTCFHVIGDLVGLIDTVAPSDEKVFVVGHDWGALMAWFLCLFRPDRIKALVNLSVVFNPFGSNDNLIEALRAYYGDNYYMCRFQKPGEIEAEFAQIGTETVIKEFFTFWTGDRIFLPKGKGFGRPPNTPIALPSWLSEEDVKYFTTKFDKKGFTGAMNYYRNINLNHELLAPWAGSQIQIPTKFIIGDLDMTYHMPGVQEYIHKGGFKRDVPLLEKVVIMEGVGHFINQGKSNEISKHIYDFFNKF</sequence>
<evidence type="ECO:0000256" key="4">
    <source>
        <dbReference type="ARBA" id="ARBA00038334"/>
    </source>
</evidence>
<dbReference type="PRINTS" id="PR00412">
    <property type="entry name" value="EPOXHYDRLASE"/>
</dbReference>
<dbReference type="GO" id="GO:0004301">
    <property type="term" value="F:epoxide hydrolase activity"/>
    <property type="evidence" value="ECO:0007669"/>
    <property type="project" value="UniProtKB-EC"/>
</dbReference>
<dbReference type="eggNOG" id="KOG4178">
    <property type="taxonomic scope" value="Eukaryota"/>
</dbReference>
<dbReference type="AlphaFoldDB" id="V4RY90"/>
<dbReference type="Gramene" id="ESR32757">
    <property type="protein sequence ID" value="ESR32757"/>
    <property type="gene ID" value="CICLE_v10005451mg"/>
</dbReference>
<name>V4RY90_CITCL</name>
<organism evidence="9 10">
    <name type="scientific">Citrus clementina</name>
    <name type="common">Clementine</name>
    <name type="synonym">Citrus deliciosa x Citrus sinensis</name>
    <dbReference type="NCBI Taxonomy" id="85681"/>
    <lineage>
        <taxon>Eukaryota</taxon>
        <taxon>Viridiplantae</taxon>
        <taxon>Streptophyta</taxon>
        <taxon>Embryophyta</taxon>
        <taxon>Tracheophyta</taxon>
        <taxon>Spermatophyta</taxon>
        <taxon>Magnoliopsida</taxon>
        <taxon>eudicotyledons</taxon>
        <taxon>Gunneridae</taxon>
        <taxon>Pentapetalae</taxon>
        <taxon>rosids</taxon>
        <taxon>malvids</taxon>
        <taxon>Sapindales</taxon>
        <taxon>Rutaceae</taxon>
        <taxon>Aurantioideae</taxon>
        <taxon>Citrus</taxon>
    </lineage>
</organism>
<dbReference type="InParanoid" id="V4RY90"/>
<evidence type="ECO:0000256" key="2">
    <source>
        <dbReference type="ARBA" id="ARBA00013006"/>
    </source>
</evidence>
<protein>
    <recommendedName>
        <fullName evidence="2">soluble epoxide hydrolase</fullName>
        <ecNumber evidence="2">3.3.2.10</ecNumber>
    </recommendedName>
</protein>
<dbReference type="InterPro" id="IPR000639">
    <property type="entry name" value="Epox_hydrolase-like"/>
</dbReference>
<dbReference type="OMA" id="MEGIKHQ"/>
<evidence type="ECO:0000256" key="7">
    <source>
        <dbReference type="ARBA" id="ARBA00093212"/>
    </source>
</evidence>
<dbReference type="EMBL" id="KI537036">
    <property type="protein sequence ID" value="ESR32757.1"/>
    <property type="molecule type" value="Genomic_DNA"/>
</dbReference>
<keyword evidence="3" id="KW-0378">Hydrolase</keyword>
<dbReference type="InterPro" id="IPR029058">
    <property type="entry name" value="AB_hydrolase_fold"/>
</dbReference>
<evidence type="ECO:0000259" key="8">
    <source>
        <dbReference type="Pfam" id="PF00561"/>
    </source>
</evidence>